<dbReference type="EMBL" id="FR695864">
    <property type="protein sequence ID" value="CBX27044.1"/>
    <property type="molecule type" value="Genomic_DNA"/>
</dbReference>
<reference evidence="1" key="1">
    <citation type="journal article" date="2011" name="Environ. Microbiol.">
        <title>Genomic insights into the metabolic potential of the polycyclic aromatic hydrocarbon degrading sulfate-reducing Deltaproteobacterium N47.</title>
        <authorList>
            <person name="Bergmann F."/>
            <person name="Selesi D."/>
            <person name="Weinmaier T."/>
            <person name="Tischler P."/>
            <person name="Rattei T."/>
            <person name="Meckenstock R.U."/>
        </authorList>
    </citation>
    <scope>NUCLEOTIDE SEQUENCE</scope>
</reference>
<name>E1Y900_9BACT</name>
<organism evidence="1">
    <name type="scientific">uncultured Desulfobacterium sp</name>
    <dbReference type="NCBI Taxonomy" id="201089"/>
    <lineage>
        <taxon>Bacteria</taxon>
        <taxon>Pseudomonadati</taxon>
        <taxon>Thermodesulfobacteriota</taxon>
        <taxon>Desulfobacteria</taxon>
        <taxon>Desulfobacterales</taxon>
        <taxon>Desulfobacteriaceae</taxon>
        <taxon>Desulfobacterium</taxon>
        <taxon>environmental samples</taxon>
    </lineage>
</organism>
<dbReference type="AlphaFoldDB" id="E1Y900"/>
<sequence>MRLIKANCKIIENLSRPAFRQCFKDVVKLSNKPAQLK</sequence>
<gene>
    <name evidence="1" type="ORF">N47_A10730</name>
</gene>
<protein>
    <submittedName>
        <fullName evidence="1">Uncharacterized protein</fullName>
    </submittedName>
</protein>
<accession>E1Y900</accession>
<evidence type="ECO:0000313" key="1">
    <source>
        <dbReference type="EMBL" id="CBX27044.1"/>
    </source>
</evidence>
<proteinExistence type="predicted"/>